<name>A0ABP9MJ09_9FLAO</name>
<dbReference type="Gene3D" id="1.25.40.10">
    <property type="entry name" value="Tetratricopeptide repeat domain"/>
    <property type="match status" value="1"/>
</dbReference>
<evidence type="ECO:0008006" key="4">
    <source>
        <dbReference type="Google" id="ProtNLM"/>
    </source>
</evidence>
<evidence type="ECO:0000313" key="2">
    <source>
        <dbReference type="EMBL" id="GAA5096196.1"/>
    </source>
</evidence>
<keyword evidence="3" id="KW-1185">Reference proteome</keyword>
<dbReference type="PROSITE" id="PS51257">
    <property type="entry name" value="PROKAR_LIPOPROTEIN"/>
    <property type="match status" value="1"/>
</dbReference>
<proteinExistence type="predicted"/>
<dbReference type="Proteomes" id="UP001500353">
    <property type="component" value="Unassembled WGS sequence"/>
</dbReference>
<organism evidence="2 3">
    <name type="scientific">Chryseobacterium ginsengisoli</name>
    <dbReference type="NCBI Taxonomy" id="363853"/>
    <lineage>
        <taxon>Bacteria</taxon>
        <taxon>Pseudomonadati</taxon>
        <taxon>Bacteroidota</taxon>
        <taxon>Flavobacteriia</taxon>
        <taxon>Flavobacteriales</taxon>
        <taxon>Weeksellaceae</taxon>
        <taxon>Chryseobacterium group</taxon>
        <taxon>Chryseobacterium</taxon>
    </lineage>
</organism>
<evidence type="ECO:0000313" key="3">
    <source>
        <dbReference type="Proteomes" id="UP001500353"/>
    </source>
</evidence>
<dbReference type="SMART" id="SM00028">
    <property type="entry name" value="TPR"/>
    <property type="match status" value="2"/>
</dbReference>
<reference evidence="3" key="1">
    <citation type="journal article" date="2019" name="Int. J. Syst. Evol. Microbiol.">
        <title>The Global Catalogue of Microorganisms (GCM) 10K type strain sequencing project: providing services to taxonomists for standard genome sequencing and annotation.</title>
        <authorList>
            <consortium name="The Broad Institute Genomics Platform"/>
            <consortium name="The Broad Institute Genome Sequencing Center for Infectious Disease"/>
            <person name="Wu L."/>
            <person name="Ma J."/>
        </authorList>
    </citation>
    <scope>NUCLEOTIDE SEQUENCE [LARGE SCALE GENOMIC DNA]</scope>
    <source>
        <strain evidence="3">JCM 18019</strain>
    </source>
</reference>
<evidence type="ECO:0000256" key="1">
    <source>
        <dbReference type="PROSITE-ProRule" id="PRU00339"/>
    </source>
</evidence>
<dbReference type="EMBL" id="BAABHX010000004">
    <property type="protein sequence ID" value="GAA5096196.1"/>
    <property type="molecule type" value="Genomic_DNA"/>
</dbReference>
<dbReference type="PROSITE" id="PS50005">
    <property type="entry name" value="TPR"/>
    <property type="match status" value="1"/>
</dbReference>
<dbReference type="InterPro" id="IPR011990">
    <property type="entry name" value="TPR-like_helical_dom_sf"/>
</dbReference>
<keyword evidence="1" id="KW-0802">TPR repeat</keyword>
<gene>
    <name evidence="2" type="ORF">GCM10023210_29740</name>
</gene>
<dbReference type="RefSeq" id="WP_345205632.1">
    <property type="nucleotide sequence ID" value="NZ_BAABHX010000004.1"/>
</dbReference>
<accession>A0ABP9MJ09</accession>
<feature type="repeat" description="TPR" evidence="1">
    <location>
        <begin position="101"/>
        <end position="134"/>
    </location>
</feature>
<sequence length="273" mass="30914">MLTKNFYGLFLLSFFSCQNSSDKTNKNQQNIIFKDSSGHSIKKEDLENITGKVNYEIMSNQTIDPKAISLHHEARELGQKGNYDLSIAKLEEAIDIQPNWAYPTYDLAYTYLLKGDYDNALKFYKKTDELEPKGFFTSKTALYTLEGEKSGKFPKGLYVAYMQIEWTDDVSEKMKIARAITEKIPDFPPAWKDLAILLDNKIERLKAIEKGLSKNPDADTKGILEINKAIILNESGEKEKAKKLLGNLIFSPDATISNVELAKFTLKSITADN</sequence>
<comment type="caution">
    <text evidence="2">The sequence shown here is derived from an EMBL/GenBank/DDBJ whole genome shotgun (WGS) entry which is preliminary data.</text>
</comment>
<protein>
    <recommendedName>
        <fullName evidence="4">Tetratricopeptide repeat protein</fullName>
    </recommendedName>
</protein>
<dbReference type="Pfam" id="PF13181">
    <property type="entry name" value="TPR_8"/>
    <property type="match status" value="2"/>
</dbReference>
<dbReference type="SUPFAM" id="SSF48452">
    <property type="entry name" value="TPR-like"/>
    <property type="match status" value="1"/>
</dbReference>
<dbReference type="InterPro" id="IPR019734">
    <property type="entry name" value="TPR_rpt"/>
</dbReference>